<accession>A0A6N7XZV3</accession>
<dbReference type="PROSITE" id="PS51677">
    <property type="entry name" value="NODB"/>
    <property type="match status" value="1"/>
</dbReference>
<proteinExistence type="predicted"/>
<keyword evidence="4" id="KW-0812">Transmembrane</keyword>
<evidence type="ECO:0000256" key="1">
    <source>
        <dbReference type="ARBA" id="ARBA00022723"/>
    </source>
</evidence>
<dbReference type="SUPFAM" id="SSF88713">
    <property type="entry name" value="Glycoside hydrolase/deacetylase"/>
    <property type="match status" value="1"/>
</dbReference>
<evidence type="ECO:0000313" key="6">
    <source>
        <dbReference type="EMBL" id="MSU81496.1"/>
    </source>
</evidence>
<dbReference type="Gene3D" id="2.60.40.1080">
    <property type="match status" value="1"/>
</dbReference>
<dbReference type="Gene3D" id="3.20.20.370">
    <property type="entry name" value="Glycoside hydrolase/deacetylase"/>
    <property type="match status" value="1"/>
</dbReference>
<dbReference type="PANTHER" id="PTHR10587">
    <property type="entry name" value="GLYCOSYL TRANSFERASE-RELATED"/>
    <property type="match status" value="1"/>
</dbReference>
<feature type="region of interest" description="Disordered" evidence="3">
    <location>
        <begin position="371"/>
        <end position="394"/>
    </location>
</feature>
<protein>
    <submittedName>
        <fullName evidence="6">Polysaccharide deacetylase family protein</fullName>
    </submittedName>
</protein>
<dbReference type="PANTHER" id="PTHR10587:SF133">
    <property type="entry name" value="CHITIN DEACETYLASE 1-RELATED"/>
    <property type="match status" value="1"/>
</dbReference>
<evidence type="ECO:0000259" key="5">
    <source>
        <dbReference type="PROSITE" id="PS51677"/>
    </source>
</evidence>
<dbReference type="SMART" id="SM00635">
    <property type="entry name" value="BID_2"/>
    <property type="match status" value="1"/>
</dbReference>
<gene>
    <name evidence="6" type="ORF">FYJ25_03760</name>
</gene>
<keyword evidence="1" id="KW-0479">Metal-binding</keyword>
<comment type="caution">
    <text evidence="6">The sequence shown here is derived from an EMBL/GenBank/DDBJ whole genome shotgun (WGS) entry which is preliminary data.</text>
</comment>
<keyword evidence="4" id="KW-1133">Transmembrane helix</keyword>
<evidence type="ECO:0000256" key="3">
    <source>
        <dbReference type="SAM" id="MobiDB-lite"/>
    </source>
</evidence>
<evidence type="ECO:0000256" key="4">
    <source>
        <dbReference type="SAM" id="Phobius"/>
    </source>
</evidence>
<dbReference type="Pfam" id="PF02368">
    <property type="entry name" value="Big_2"/>
    <property type="match status" value="1"/>
</dbReference>
<dbReference type="InterPro" id="IPR050248">
    <property type="entry name" value="Polysacc_deacetylase_ArnD"/>
</dbReference>
<feature type="domain" description="NodB homology" evidence="5">
    <location>
        <begin position="169"/>
        <end position="345"/>
    </location>
</feature>
<dbReference type="AlphaFoldDB" id="A0A6N7XZV3"/>
<dbReference type="Pfam" id="PF01522">
    <property type="entry name" value="Polysacc_deac_1"/>
    <property type="match status" value="1"/>
</dbReference>
<keyword evidence="4" id="KW-0472">Membrane</keyword>
<dbReference type="InterPro" id="IPR008964">
    <property type="entry name" value="Invasin/intimin_cell_adhesion"/>
</dbReference>
<keyword evidence="2" id="KW-0378">Hydrolase</keyword>
<feature type="transmembrane region" description="Helical" evidence="4">
    <location>
        <begin position="20"/>
        <end position="40"/>
    </location>
</feature>
<dbReference type="GO" id="GO:0016810">
    <property type="term" value="F:hydrolase activity, acting on carbon-nitrogen (but not peptide) bonds"/>
    <property type="evidence" value="ECO:0007669"/>
    <property type="project" value="InterPro"/>
</dbReference>
<sequence length="394" mass="42307">MKVDILQEAVMKRKKKSGAVKMIAAIVVVVILLCGIFAIIRNLFSPGSADNKAGNKGMDSGKATEASTEKADNSVPMTDLKVSAPATTIRVGETMQLKITHEPSNATNTKLKWTCDKDGMVTVTKDGVLKPGKNAGKNTVKVTATATDGSKLSASFDLRIYPAIDPSKPMVAITFDDGPNPDTTTPMLDTLEENYAKATFFCLGQNAGYYPETVQREHNLGMEVGTHTYSHKVLTSLDASTLDSEISKSVNAIEDAIGVKPTLMRPPYGAVNKTVLSAVGGYNLCCMNWSLDTEDWKTKNADATYNEVMKAQDGDVVLLHDIHEYNVDAVKRFVPDLIAQGFQLVTVPELYKARGESLDAGTVHYRTDPTTQAVTETAPADSTDAATGTTAVSE</sequence>
<dbReference type="GO" id="GO:0046872">
    <property type="term" value="F:metal ion binding"/>
    <property type="evidence" value="ECO:0007669"/>
    <property type="project" value="UniProtKB-KW"/>
</dbReference>
<dbReference type="GO" id="GO:0016020">
    <property type="term" value="C:membrane"/>
    <property type="evidence" value="ECO:0007669"/>
    <property type="project" value="TreeGrafter"/>
</dbReference>
<dbReference type="InterPro" id="IPR003343">
    <property type="entry name" value="Big_2"/>
</dbReference>
<dbReference type="EMBL" id="VULP01000004">
    <property type="protein sequence ID" value="MSU81496.1"/>
    <property type="molecule type" value="Genomic_DNA"/>
</dbReference>
<feature type="region of interest" description="Disordered" evidence="3">
    <location>
        <begin position="50"/>
        <end position="73"/>
    </location>
</feature>
<dbReference type="InterPro" id="IPR002509">
    <property type="entry name" value="NODB_dom"/>
</dbReference>
<feature type="compositionally biased region" description="Low complexity" evidence="3">
    <location>
        <begin position="375"/>
        <end position="394"/>
    </location>
</feature>
<reference evidence="6 7" key="1">
    <citation type="submission" date="2019-08" db="EMBL/GenBank/DDBJ databases">
        <title>In-depth cultivation of the pig gut microbiome towards novel bacterial diversity and tailored functional studies.</title>
        <authorList>
            <person name="Wylensek D."/>
            <person name="Hitch T.C.A."/>
            <person name="Clavel T."/>
        </authorList>
    </citation>
    <scope>NUCLEOTIDE SEQUENCE [LARGE SCALE GENOMIC DNA]</scope>
    <source>
        <strain evidence="6 7">BSM-383-APC-4H</strain>
    </source>
</reference>
<dbReference type="InterPro" id="IPR011330">
    <property type="entry name" value="Glyco_hydro/deAcase_b/a-brl"/>
</dbReference>
<dbReference type="SUPFAM" id="SSF49373">
    <property type="entry name" value="Invasin/intimin cell-adhesion fragments"/>
    <property type="match status" value="1"/>
</dbReference>
<evidence type="ECO:0000313" key="7">
    <source>
        <dbReference type="Proteomes" id="UP000433359"/>
    </source>
</evidence>
<organism evidence="6 7">
    <name type="scientific">Anaerobutyricum soehngenii</name>
    <dbReference type="NCBI Taxonomy" id="105843"/>
    <lineage>
        <taxon>Bacteria</taxon>
        <taxon>Bacillati</taxon>
        <taxon>Bacillota</taxon>
        <taxon>Clostridia</taxon>
        <taxon>Lachnospirales</taxon>
        <taxon>Lachnospiraceae</taxon>
        <taxon>Anaerobutyricum</taxon>
    </lineage>
</organism>
<dbReference type="GO" id="GO:0005975">
    <property type="term" value="P:carbohydrate metabolic process"/>
    <property type="evidence" value="ECO:0007669"/>
    <property type="project" value="InterPro"/>
</dbReference>
<name>A0A6N7XZV3_9FIRM</name>
<evidence type="ECO:0000256" key="2">
    <source>
        <dbReference type="ARBA" id="ARBA00022801"/>
    </source>
</evidence>
<dbReference type="Proteomes" id="UP000433359">
    <property type="component" value="Unassembled WGS sequence"/>
</dbReference>